<organism evidence="6 7">
    <name type="scientific">Drosophila suzukii</name>
    <name type="common">Spotted-wing drosophila fruit fly</name>
    <dbReference type="NCBI Taxonomy" id="28584"/>
    <lineage>
        <taxon>Eukaryota</taxon>
        <taxon>Metazoa</taxon>
        <taxon>Ecdysozoa</taxon>
        <taxon>Arthropoda</taxon>
        <taxon>Hexapoda</taxon>
        <taxon>Insecta</taxon>
        <taxon>Pterygota</taxon>
        <taxon>Neoptera</taxon>
        <taxon>Endopterygota</taxon>
        <taxon>Diptera</taxon>
        <taxon>Brachycera</taxon>
        <taxon>Muscomorpha</taxon>
        <taxon>Ephydroidea</taxon>
        <taxon>Drosophilidae</taxon>
        <taxon>Drosophila</taxon>
        <taxon>Sophophora</taxon>
    </lineage>
</organism>
<reference evidence="7" key="1">
    <citation type="submission" date="2025-08" db="UniProtKB">
        <authorList>
            <consortium name="RefSeq"/>
        </authorList>
    </citation>
    <scope>IDENTIFICATION</scope>
</reference>
<feature type="signal peptide" evidence="5">
    <location>
        <begin position="1"/>
        <end position="25"/>
    </location>
</feature>
<dbReference type="GeneID" id="108011103"/>
<evidence type="ECO:0000313" key="7">
    <source>
        <dbReference type="RefSeq" id="XP_016931662.4"/>
    </source>
</evidence>
<dbReference type="Pfam" id="PF00201">
    <property type="entry name" value="UDPGT"/>
    <property type="match status" value="1"/>
</dbReference>
<feature type="transmembrane region" description="Helical" evidence="4">
    <location>
        <begin position="487"/>
        <end position="509"/>
    </location>
</feature>
<keyword evidence="4" id="KW-0812">Transmembrane</keyword>
<evidence type="ECO:0000313" key="6">
    <source>
        <dbReference type="Proteomes" id="UP001652628"/>
    </source>
</evidence>
<dbReference type="RefSeq" id="XP_016931662.4">
    <property type="nucleotide sequence ID" value="XM_017076173.4"/>
</dbReference>
<gene>
    <name evidence="7" type="primary">LOC108011103</name>
</gene>
<dbReference type="PANTHER" id="PTHR48043">
    <property type="entry name" value="EG:EG0003.4 PROTEIN-RELATED"/>
    <property type="match status" value="1"/>
</dbReference>
<dbReference type="AlphaFoldDB" id="A0AB39ZAS4"/>
<evidence type="ECO:0000256" key="2">
    <source>
        <dbReference type="ARBA" id="ARBA00022676"/>
    </source>
</evidence>
<keyword evidence="2" id="KW-0328">Glycosyltransferase</keyword>
<keyword evidence="4" id="KW-0472">Membrane</keyword>
<dbReference type="Gene3D" id="3.40.50.2000">
    <property type="entry name" value="Glycogen Phosphorylase B"/>
    <property type="match status" value="1"/>
</dbReference>
<evidence type="ECO:0000256" key="4">
    <source>
        <dbReference type="SAM" id="Phobius"/>
    </source>
</evidence>
<keyword evidence="6" id="KW-1185">Reference proteome</keyword>
<dbReference type="CDD" id="cd03784">
    <property type="entry name" value="GT1_Gtf-like"/>
    <property type="match status" value="1"/>
</dbReference>
<keyword evidence="3" id="KW-0808">Transferase</keyword>
<keyword evidence="4" id="KW-1133">Transmembrane helix</keyword>
<keyword evidence="5" id="KW-0732">Signal</keyword>
<dbReference type="InterPro" id="IPR002213">
    <property type="entry name" value="UDP_glucos_trans"/>
</dbReference>
<comment type="similarity">
    <text evidence="1">Belongs to the UDP-glycosyltransferase family.</text>
</comment>
<proteinExistence type="inferred from homology"/>
<dbReference type="GO" id="GO:0008194">
    <property type="term" value="F:UDP-glycosyltransferase activity"/>
    <property type="evidence" value="ECO:0007669"/>
    <property type="project" value="InterPro"/>
</dbReference>
<dbReference type="PANTHER" id="PTHR48043:SF145">
    <property type="entry name" value="FI06409P-RELATED"/>
    <property type="match status" value="1"/>
</dbReference>
<evidence type="ECO:0000256" key="3">
    <source>
        <dbReference type="ARBA" id="ARBA00022679"/>
    </source>
</evidence>
<dbReference type="Proteomes" id="UP001652628">
    <property type="component" value="Chromosome 3"/>
</dbReference>
<sequence length="542" mass="62809">MRLGCAWLALGLLLHLNLHLDVGLAANILGVFPYRLPSPFQMVRPLVKALVKRGHSVTMITPLGYLPDIEGVRHIRVPELNKLMDDLMETDKFLDLLGSKWREGRLTAKILYNVSHAILGNDGVQRMLRDKSERFDMIILEASHLDALYGLAEFYNASLVGVSCLNINWNIDYLAGNPAPSVYEPVSPIGFALDYSLLSRWHNWIYITEEKLLERLVFRPSQLRVFKKFFGYPAQKLNELRERFSIILVNSHFSMGRVRANVPNIIEVGGLHLSEPPDPCDKELQKFVDEAKHGVIYFSMGLDVMVKYLPINMQQTLLQTFARLKQRVVWKNEFSMMPNKSENIYVIDRAPQRQLLAHPNVRLFINHGGLQSVIEAIDSGVPMLGFPLFFDQFNNLHRVQLAGMAEVLDTNDLNADTLTETIRELLENPSYSERAKEMSISFRDRPMSPLDTAIWWTEYALRNRDTNHMRLNMEEIPLMRYYRLDTLLTFGIRFACVLGSITFLCCRLYQKHRNRQRRLLERRRAFMQMQIRMMMLECETAS</sequence>
<dbReference type="InterPro" id="IPR050271">
    <property type="entry name" value="UDP-glycosyltransferase"/>
</dbReference>
<protein>
    <submittedName>
        <fullName evidence="7">UDP-glycosyltransferase UGT5</fullName>
    </submittedName>
</protein>
<evidence type="ECO:0000256" key="1">
    <source>
        <dbReference type="ARBA" id="ARBA00009995"/>
    </source>
</evidence>
<dbReference type="SUPFAM" id="SSF53756">
    <property type="entry name" value="UDP-Glycosyltransferase/glycogen phosphorylase"/>
    <property type="match status" value="1"/>
</dbReference>
<name>A0AB39ZAS4_DROSZ</name>
<feature type="chain" id="PRO_5045273794" evidence="5">
    <location>
        <begin position="26"/>
        <end position="542"/>
    </location>
</feature>
<evidence type="ECO:0000256" key="5">
    <source>
        <dbReference type="SAM" id="SignalP"/>
    </source>
</evidence>
<accession>A0AB39ZAS4</accession>